<dbReference type="PANTHER" id="PTHR46017:SF2">
    <property type="entry name" value="MANNOSYLGLYCERATE HYDROLASE"/>
    <property type="match status" value="1"/>
</dbReference>
<proteinExistence type="predicted"/>
<dbReference type="InterPro" id="IPR015341">
    <property type="entry name" value="Glyco_hydro_38_cen"/>
</dbReference>
<name>X1VKF1_9ZZZZ</name>
<dbReference type="AlphaFoldDB" id="X1VKF1"/>
<dbReference type="SUPFAM" id="SSF88688">
    <property type="entry name" value="Families 57/38 glycoside transferase middle domain"/>
    <property type="match status" value="1"/>
</dbReference>
<dbReference type="InterPro" id="IPR028995">
    <property type="entry name" value="Glyco_hydro_57/38_cen_sf"/>
</dbReference>
<dbReference type="PANTHER" id="PTHR46017">
    <property type="entry name" value="ALPHA-MANNOSIDASE 2C1"/>
    <property type="match status" value="1"/>
</dbReference>
<sequence length="258" mass="30372">ARMWIKQRNTAIEYLYEKYTEPLAAITWALDKYEKFHYPKDYILTGLKWLQKNAPHDSICGCSIDQVHDEMRTRFDWAEQIGNEVLKNTMIYLYDLISIKEEDNKIAIIVFNPLPWKRRDLASFNIISNTKKAGFKTPENFKITDSNGTNIPYQFVECEEEPRYRVVYSISFYCSFLAEVPACGYKVYYIVPGEKPEELVLKENDLKLDVNSIENQFYQINVNLKGQINVLDKISDVLYEDICFFEDVGDWGDEYDFS</sequence>
<gene>
    <name evidence="4" type="ORF">S12H4_43517</name>
</gene>
<evidence type="ECO:0000256" key="1">
    <source>
        <dbReference type="ARBA" id="ARBA00022723"/>
    </source>
</evidence>
<dbReference type="InterPro" id="IPR011013">
    <property type="entry name" value="Gal_mutarotase_sf_dom"/>
</dbReference>
<dbReference type="SUPFAM" id="SSF74650">
    <property type="entry name" value="Galactose mutarotase-like"/>
    <property type="match status" value="1"/>
</dbReference>
<dbReference type="SMART" id="SM00872">
    <property type="entry name" value="Alpha-mann_mid"/>
    <property type="match status" value="1"/>
</dbReference>
<reference evidence="4" key="1">
    <citation type="journal article" date="2014" name="Front. Microbiol.">
        <title>High frequency of phylogenetically diverse reductive dehalogenase-homologous genes in deep subseafloor sedimentary metagenomes.</title>
        <authorList>
            <person name="Kawai M."/>
            <person name="Futagami T."/>
            <person name="Toyoda A."/>
            <person name="Takaki Y."/>
            <person name="Nishi S."/>
            <person name="Hori S."/>
            <person name="Arai W."/>
            <person name="Tsubouchi T."/>
            <person name="Morono Y."/>
            <person name="Uchiyama I."/>
            <person name="Ito T."/>
            <person name="Fujiyama A."/>
            <person name="Inagaki F."/>
            <person name="Takami H."/>
        </authorList>
    </citation>
    <scope>NUCLEOTIDE SEQUENCE</scope>
    <source>
        <strain evidence="4">Expedition CK06-06</strain>
    </source>
</reference>
<dbReference type="GO" id="GO:0006013">
    <property type="term" value="P:mannose metabolic process"/>
    <property type="evidence" value="ECO:0007669"/>
    <property type="project" value="InterPro"/>
</dbReference>
<feature type="non-terminal residue" evidence="4">
    <location>
        <position position="258"/>
    </location>
</feature>
<protein>
    <recommendedName>
        <fullName evidence="3">Glycoside hydrolase family 38 central domain-containing protein</fullName>
    </recommendedName>
</protein>
<evidence type="ECO:0000313" key="4">
    <source>
        <dbReference type="EMBL" id="GAJ08505.1"/>
    </source>
</evidence>
<dbReference type="Gene3D" id="2.60.40.1180">
    <property type="entry name" value="Golgi alpha-mannosidase II"/>
    <property type="match status" value="1"/>
</dbReference>
<dbReference type="InterPro" id="IPR037094">
    <property type="entry name" value="Glyco_hydro_38_cen_sf"/>
</dbReference>
<dbReference type="GO" id="GO:0030246">
    <property type="term" value="F:carbohydrate binding"/>
    <property type="evidence" value="ECO:0007669"/>
    <property type="project" value="InterPro"/>
</dbReference>
<dbReference type="Gene3D" id="1.20.1270.50">
    <property type="entry name" value="Glycoside hydrolase family 38, central domain"/>
    <property type="match status" value="1"/>
</dbReference>
<evidence type="ECO:0000259" key="3">
    <source>
        <dbReference type="SMART" id="SM00872"/>
    </source>
</evidence>
<dbReference type="GO" id="GO:0004559">
    <property type="term" value="F:alpha-mannosidase activity"/>
    <property type="evidence" value="ECO:0007669"/>
    <property type="project" value="InterPro"/>
</dbReference>
<feature type="domain" description="Glycoside hydrolase family 38 central" evidence="3">
    <location>
        <begin position="1"/>
        <end position="75"/>
    </location>
</feature>
<dbReference type="EMBL" id="BARW01026716">
    <property type="protein sequence ID" value="GAJ08505.1"/>
    <property type="molecule type" value="Genomic_DNA"/>
</dbReference>
<feature type="non-terminal residue" evidence="4">
    <location>
        <position position="1"/>
    </location>
</feature>
<dbReference type="Gene3D" id="2.70.98.30">
    <property type="entry name" value="Golgi alpha-mannosidase II, domain 4"/>
    <property type="match status" value="1"/>
</dbReference>
<keyword evidence="2" id="KW-0378">Hydrolase</keyword>
<dbReference type="GO" id="GO:0009313">
    <property type="term" value="P:oligosaccharide catabolic process"/>
    <property type="evidence" value="ECO:0007669"/>
    <property type="project" value="TreeGrafter"/>
</dbReference>
<comment type="caution">
    <text evidence="4">The sequence shown here is derived from an EMBL/GenBank/DDBJ whole genome shotgun (WGS) entry which is preliminary data.</text>
</comment>
<dbReference type="GO" id="GO:0046872">
    <property type="term" value="F:metal ion binding"/>
    <property type="evidence" value="ECO:0007669"/>
    <property type="project" value="UniProtKB-KW"/>
</dbReference>
<accession>X1VKF1</accession>
<evidence type="ECO:0000256" key="2">
    <source>
        <dbReference type="ARBA" id="ARBA00022801"/>
    </source>
</evidence>
<dbReference type="InterPro" id="IPR013780">
    <property type="entry name" value="Glyco_hydro_b"/>
</dbReference>
<organism evidence="4">
    <name type="scientific">marine sediment metagenome</name>
    <dbReference type="NCBI Taxonomy" id="412755"/>
    <lineage>
        <taxon>unclassified sequences</taxon>
        <taxon>metagenomes</taxon>
        <taxon>ecological metagenomes</taxon>
    </lineage>
</organism>
<keyword evidence="1" id="KW-0479">Metal-binding</keyword>